<evidence type="ECO:0000256" key="3">
    <source>
        <dbReference type="ARBA" id="ARBA00020978"/>
    </source>
</evidence>
<evidence type="ECO:0000313" key="8">
    <source>
        <dbReference type="EMBL" id="KAK4008687.1"/>
    </source>
</evidence>
<comment type="similarity">
    <text evidence="2">Belongs to the COG1 family.</text>
</comment>
<evidence type="ECO:0000256" key="2">
    <source>
        <dbReference type="ARBA" id="ARBA00006653"/>
    </source>
</evidence>
<evidence type="ECO:0000256" key="7">
    <source>
        <dbReference type="ARBA" id="ARBA00023136"/>
    </source>
</evidence>
<keyword evidence="6" id="KW-0333">Golgi apparatus</keyword>
<comment type="caution">
    <text evidence="8">The sequence shown here is derived from an EMBL/GenBank/DDBJ whole genome shotgun (WGS) entry which is preliminary data.</text>
</comment>
<evidence type="ECO:0000256" key="6">
    <source>
        <dbReference type="ARBA" id="ARBA00023034"/>
    </source>
</evidence>
<reference evidence="8 9" key="1">
    <citation type="journal article" date="2023" name="Nucleic Acids Res.">
        <title>The hologenome of Daphnia magna reveals possible DNA methylation and microbiome-mediated evolution of the host genome.</title>
        <authorList>
            <person name="Chaturvedi A."/>
            <person name="Li X."/>
            <person name="Dhandapani V."/>
            <person name="Marshall H."/>
            <person name="Kissane S."/>
            <person name="Cuenca-Cambronero M."/>
            <person name="Asole G."/>
            <person name="Calvet F."/>
            <person name="Ruiz-Romero M."/>
            <person name="Marangio P."/>
            <person name="Guigo R."/>
            <person name="Rago D."/>
            <person name="Mirbahai L."/>
            <person name="Eastwood N."/>
            <person name="Colbourne J.K."/>
            <person name="Zhou J."/>
            <person name="Mallon E."/>
            <person name="Orsini L."/>
        </authorList>
    </citation>
    <scope>NUCLEOTIDE SEQUENCE [LARGE SCALE GENOMIC DNA]</scope>
    <source>
        <strain evidence="8">LRV0_1</strain>
    </source>
</reference>
<organism evidence="8 9">
    <name type="scientific">Daphnia magna</name>
    <dbReference type="NCBI Taxonomy" id="35525"/>
    <lineage>
        <taxon>Eukaryota</taxon>
        <taxon>Metazoa</taxon>
        <taxon>Ecdysozoa</taxon>
        <taxon>Arthropoda</taxon>
        <taxon>Crustacea</taxon>
        <taxon>Branchiopoda</taxon>
        <taxon>Diplostraca</taxon>
        <taxon>Cladocera</taxon>
        <taxon>Anomopoda</taxon>
        <taxon>Daphniidae</taxon>
        <taxon>Daphnia</taxon>
    </lineage>
</organism>
<protein>
    <recommendedName>
        <fullName evidence="3">Conserved oligomeric Golgi complex subunit 1</fullName>
    </recommendedName>
</protein>
<evidence type="ECO:0000313" key="9">
    <source>
        <dbReference type="Proteomes" id="UP001234178"/>
    </source>
</evidence>
<keyword evidence="7" id="KW-0472">Membrane</keyword>
<accession>A0ABQ9Z719</accession>
<gene>
    <name evidence="8" type="ORF">OUZ56_013820</name>
</gene>
<proteinExistence type="inferred from homology"/>
<dbReference type="PANTHER" id="PTHR31658:SF0">
    <property type="entry name" value="CONSERVED OLIGOMERIC GOLGI COMPLEX SUBUNIT 1"/>
    <property type="match status" value="1"/>
</dbReference>
<evidence type="ECO:0000256" key="4">
    <source>
        <dbReference type="ARBA" id="ARBA00022448"/>
    </source>
</evidence>
<keyword evidence="9" id="KW-1185">Reference proteome</keyword>
<dbReference type="EMBL" id="JAOYFB010000002">
    <property type="protein sequence ID" value="KAK4008687.1"/>
    <property type="molecule type" value="Genomic_DNA"/>
</dbReference>
<keyword evidence="4" id="KW-0813">Transport</keyword>
<dbReference type="PANTHER" id="PTHR31658">
    <property type="entry name" value="CONSERVED OLIGOMERIC GOLGI COMPLEX SUBUNIT 1"/>
    <property type="match status" value="1"/>
</dbReference>
<dbReference type="Pfam" id="PF08700">
    <property type="entry name" value="VPS51_Exo84_N"/>
    <property type="match status" value="1"/>
</dbReference>
<dbReference type="Proteomes" id="UP001234178">
    <property type="component" value="Unassembled WGS sequence"/>
</dbReference>
<evidence type="ECO:0000256" key="5">
    <source>
        <dbReference type="ARBA" id="ARBA00022927"/>
    </source>
</evidence>
<evidence type="ECO:0000256" key="1">
    <source>
        <dbReference type="ARBA" id="ARBA00004395"/>
    </source>
</evidence>
<sequence length="894" mass="100669">MAQELLSSNIDGLFEKMNLDEIQQVLRKMRIEVEKKREDLRVTVGSRYRDLIEAADTITEMKKTAEEVSEHLYSMEDKLGSLKHRQLLGFQTDIYSSEKQKQVLEAKKECRILAAQIKLLMELPEIIWKQIEAGSICPAAQIQQLGYHLHTGLSVESGLGGSAANIQNWFPVINQQKVALASFDDIIVKESTNHLMEIQLTLERATDSCCALLLFRGTNSAQMLSDFLKFRSETMRSIMSQNGIKQQLQSFLQFIVSSFATVHALFVEGFPESNLPQGLLSEKLKATCQSLASPTVQMLSLTPGFIRQLPPIITEFRPSIKELWSPLPISHIRSEFQKWFHTIRDVIPKELNQLLSCVSHIKTLASLRDLAYNTLQAQPFTNEWSELAHRLFGSDVCLWEQLFEPAFVEKISSIIQGKLDHTLETVQQSIEQNYVNFDLKTWLWAETASDLPQSATSLPNTSGVYMKTRCYMPSVQQLCGLWDQRLAVLREDLAYYQDEKTEDSKLFSPFNKFGKRTKINEALEKCCIQAVRKFVSTLDGKDDSRIMFAMKVTIGMSDLCPQLKLCLDTEERGEAKSWNSLVEFLRCSALDLFHVWKTDLLTSMEQNLEGQLQMNSTSDTLKFTPMWDEITIQEEAESGSAVQSQIRVPMNPSFPLQQSLFGMCQEINHVGPHAIPKKAQLHLMEDTASSVLKCYEKYVSSHSTTLSQAIALQLLFDVRFVGAFLLARDNKLMQEKARNLCESLEGRVDPFDLDVFNPHVQNHVKRAVQRLQFVFGPLLTADRHAILWAARVANPVGSTKPEAPSVVGLVSSTPRFLPLPLMNQRPPNIDGNNSINKLAESSSKVDIISVNQRKSKNKIDTAAANATSTARSSAAAFFGAMSSTWGSSIFGGDK</sequence>
<name>A0ABQ9Z719_9CRUS</name>
<comment type="subcellular location">
    <subcellularLocation>
        <location evidence="1">Golgi apparatus membrane</location>
        <topology evidence="1">Peripheral membrane protein</topology>
    </subcellularLocation>
</comment>
<dbReference type="InterPro" id="IPR033370">
    <property type="entry name" value="COG1"/>
</dbReference>
<keyword evidence="5" id="KW-0653">Protein transport</keyword>